<dbReference type="EMBL" id="MU129055">
    <property type="protein sequence ID" value="KAF9508603.1"/>
    <property type="molecule type" value="Genomic_DNA"/>
</dbReference>
<proteinExistence type="predicted"/>
<reference evidence="2" key="1">
    <citation type="journal article" date="2020" name="Nat. Commun.">
        <title>Large-scale genome sequencing of mycorrhizal fungi provides insights into the early evolution of symbiotic traits.</title>
        <authorList>
            <person name="Miyauchi S."/>
            <person name="Kiss E."/>
            <person name="Kuo A."/>
            <person name="Drula E."/>
            <person name="Kohler A."/>
            <person name="Sanchez-Garcia M."/>
            <person name="Morin E."/>
            <person name="Andreopoulos B."/>
            <person name="Barry K.W."/>
            <person name="Bonito G."/>
            <person name="Buee M."/>
            <person name="Carver A."/>
            <person name="Chen C."/>
            <person name="Cichocki N."/>
            <person name="Clum A."/>
            <person name="Culley D."/>
            <person name="Crous P.W."/>
            <person name="Fauchery L."/>
            <person name="Girlanda M."/>
            <person name="Hayes R.D."/>
            <person name="Keri Z."/>
            <person name="LaButti K."/>
            <person name="Lipzen A."/>
            <person name="Lombard V."/>
            <person name="Magnuson J."/>
            <person name="Maillard F."/>
            <person name="Murat C."/>
            <person name="Nolan M."/>
            <person name="Ohm R.A."/>
            <person name="Pangilinan J."/>
            <person name="Pereira M.F."/>
            <person name="Perotto S."/>
            <person name="Peter M."/>
            <person name="Pfister S."/>
            <person name="Riley R."/>
            <person name="Sitrit Y."/>
            <person name="Stielow J.B."/>
            <person name="Szollosi G."/>
            <person name="Zifcakova L."/>
            <person name="Stursova M."/>
            <person name="Spatafora J.W."/>
            <person name="Tedersoo L."/>
            <person name="Vaario L.M."/>
            <person name="Yamada A."/>
            <person name="Yan M."/>
            <person name="Wang P."/>
            <person name="Xu J."/>
            <person name="Bruns T."/>
            <person name="Baldrian P."/>
            <person name="Vilgalys R."/>
            <person name="Dunand C."/>
            <person name="Henrissat B."/>
            <person name="Grigoriev I.V."/>
            <person name="Hibbett D."/>
            <person name="Nagy L.G."/>
            <person name="Martin F.M."/>
        </authorList>
    </citation>
    <scope>NUCLEOTIDE SEQUENCE</scope>
    <source>
        <strain evidence="2">UP504</strain>
    </source>
</reference>
<organism evidence="2 3">
    <name type="scientific">Hydnum rufescens UP504</name>
    <dbReference type="NCBI Taxonomy" id="1448309"/>
    <lineage>
        <taxon>Eukaryota</taxon>
        <taxon>Fungi</taxon>
        <taxon>Dikarya</taxon>
        <taxon>Basidiomycota</taxon>
        <taxon>Agaricomycotina</taxon>
        <taxon>Agaricomycetes</taxon>
        <taxon>Cantharellales</taxon>
        <taxon>Hydnaceae</taxon>
        <taxon>Hydnum</taxon>
    </lineage>
</organism>
<gene>
    <name evidence="2" type="ORF">BS47DRAFT_1365853</name>
</gene>
<sequence>MTHPNRHPPVCKAKYKAHGRGAKSVPHTCFSMYIRFLPSMKTHLTTTWASPQYVQPPKPKEPAPQNDNQQTCVPHTHQSGFLPPVKTHLMSTQASPQYMQPPKQRGPAPQTWQLMKPHTTHPLQQVCGNTLPSPSMTTPTQKRDVRSHLQPGRCVVILSLSSGPNTHNPAE</sequence>
<name>A0A9P6AML8_9AGAM</name>
<dbReference type="Proteomes" id="UP000886523">
    <property type="component" value="Unassembled WGS sequence"/>
</dbReference>
<feature type="compositionally biased region" description="Polar residues" evidence="1">
    <location>
        <begin position="65"/>
        <end position="79"/>
    </location>
</feature>
<dbReference type="AlphaFoldDB" id="A0A9P6AML8"/>
<accession>A0A9P6AML8</accession>
<evidence type="ECO:0000256" key="1">
    <source>
        <dbReference type="SAM" id="MobiDB-lite"/>
    </source>
</evidence>
<evidence type="ECO:0000313" key="2">
    <source>
        <dbReference type="EMBL" id="KAF9508603.1"/>
    </source>
</evidence>
<feature type="region of interest" description="Disordered" evidence="1">
    <location>
        <begin position="51"/>
        <end position="81"/>
    </location>
</feature>
<comment type="caution">
    <text evidence="2">The sequence shown here is derived from an EMBL/GenBank/DDBJ whole genome shotgun (WGS) entry which is preliminary data.</text>
</comment>
<protein>
    <submittedName>
        <fullName evidence="2">Uncharacterized protein</fullName>
    </submittedName>
</protein>
<keyword evidence="3" id="KW-1185">Reference proteome</keyword>
<evidence type="ECO:0000313" key="3">
    <source>
        <dbReference type="Proteomes" id="UP000886523"/>
    </source>
</evidence>